<dbReference type="AlphaFoldDB" id="A0A2P2PBI5"/>
<organism evidence="1">
    <name type="scientific">Rhizophora mucronata</name>
    <name type="common">Asiatic mangrove</name>
    <dbReference type="NCBI Taxonomy" id="61149"/>
    <lineage>
        <taxon>Eukaryota</taxon>
        <taxon>Viridiplantae</taxon>
        <taxon>Streptophyta</taxon>
        <taxon>Embryophyta</taxon>
        <taxon>Tracheophyta</taxon>
        <taxon>Spermatophyta</taxon>
        <taxon>Magnoliopsida</taxon>
        <taxon>eudicotyledons</taxon>
        <taxon>Gunneridae</taxon>
        <taxon>Pentapetalae</taxon>
        <taxon>rosids</taxon>
        <taxon>fabids</taxon>
        <taxon>Malpighiales</taxon>
        <taxon>Rhizophoraceae</taxon>
        <taxon>Rhizophora</taxon>
    </lineage>
</organism>
<proteinExistence type="predicted"/>
<sequence length="39" mass="4689">MRTCEITVDRNIIVICNKMHPIQVPDKGVNRIRDRIQRR</sequence>
<dbReference type="EMBL" id="GGEC01071497">
    <property type="protein sequence ID" value="MBX51981.1"/>
    <property type="molecule type" value="Transcribed_RNA"/>
</dbReference>
<evidence type="ECO:0000313" key="1">
    <source>
        <dbReference type="EMBL" id="MBX51981.1"/>
    </source>
</evidence>
<reference evidence="1" key="1">
    <citation type="submission" date="2018-02" db="EMBL/GenBank/DDBJ databases">
        <title>Rhizophora mucronata_Transcriptome.</title>
        <authorList>
            <person name="Meera S.P."/>
            <person name="Sreeshan A."/>
            <person name="Augustine A."/>
        </authorList>
    </citation>
    <scope>NUCLEOTIDE SEQUENCE</scope>
    <source>
        <tissue evidence="1">Leaf</tissue>
    </source>
</reference>
<protein>
    <submittedName>
        <fullName evidence="1">Uncharacterized protein</fullName>
    </submittedName>
</protein>
<accession>A0A2P2PBI5</accession>
<name>A0A2P2PBI5_RHIMU</name>